<dbReference type="Proteomes" id="UP000019484">
    <property type="component" value="Unassembled WGS sequence"/>
</dbReference>
<feature type="region of interest" description="Disordered" evidence="1">
    <location>
        <begin position="98"/>
        <end position="164"/>
    </location>
</feature>
<dbReference type="RefSeq" id="XP_007720771.1">
    <property type="nucleotide sequence ID" value="XM_007722581.1"/>
</dbReference>
<dbReference type="Gene3D" id="3.40.50.10190">
    <property type="entry name" value="BRCT domain"/>
    <property type="match status" value="1"/>
</dbReference>
<dbReference type="eggNOG" id="ENOG502QQZ5">
    <property type="taxonomic scope" value="Eukaryota"/>
</dbReference>
<dbReference type="AlphaFoldDB" id="W9YK49"/>
<dbReference type="OrthoDB" id="342264at2759"/>
<feature type="compositionally biased region" description="Basic and acidic residues" evidence="1">
    <location>
        <begin position="427"/>
        <end position="437"/>
    </location>
</feature>
<sequence>MGRTFRNIHIASTNDFPGEKNDKIKGWIEHNGGTFSKEISKEVTHLIASQKAWKHYHPLVKEARRHRTVRIVPLEWLEDSLLSKSKRPLDTTKYEFEQHHLPKTTRKRKAALEEDSEKQAVPGNISTSKLGEQMPQLKAEKMTGKQQPKKRKIMKEKSKKQDLPLSKDERIEISGKELDAACAEFEKEMGVSGYRPYVDSNGFVFLITLVRKDILKNRLEKHRLKVRYAPDFASHRSTFYPIMPENPDHRRKVSDDAVSTGTYEEQWFSRASANHAFGRGYLSQLQASLPACPVPLYYFPKPYPYSQYPVVASSLPRSLRPSNPALRVRIPDPWAQGLQLFEYDPSIATTSTSDSAAPNSNQPKFKSYACYFIYSRPGQRHVQMLAPPGSTFDFAWDMFRKIFEKRVGVDWEKRENAKRHLQPDQGQDDKCGGEDGANDRRWEFWGPLVASREKTDLDEKVPPVEGMESRPSVTVVINTARLTAAEAIDAQSRTPPAGW</sequence>
<proteinExistence type="predicted"/>
<dbReference type="STRING" id="1182541.W9YK49"/>
<comment type="caution">
    <text evidence="3">The sequence shown here is derived from an EMBL/GenBank/DDBJ whole genome shotgun (WGS) entry which is preliminary data.</text>
</comment>
<keyword evidence="4" id="KW-1185">Reference proteome</keyword>
<feature type="domain" description="BRCT" evidence="2">
    <location>
        <begin position="1"/>
        <end position="94"/>
    </location>
</feature>
<organism evidence="3 4">
    <name type="scientific">Capronia coronata CBS 617.96</name>
    <dbReference type="NCBI Taxonomy" id="1182541"/>
    <lineage>
        <taxon>Eukaryota</taxon>
        <taxon>Fungi</taxon>
        <taxon>Dikarya</taxon>
        <taxon>Ascomycota</taxon>
        <taxon>Pezizomycotina</taxon>
        <taxon>Eurotiomycetes</taxon>
        <taxon>Chaetothyriomycetidae</taxon>
        <taxon>Chaetothyriales</taxon>
        <taxon>Herpotrichiellaceae</taxon>
        <taxon>Capronia</taxon>
    </lineage>
</organism>
<evidence type="ECO:0000256" key="1">
    <source>
        <dbReference type="SAM" id="MobiDB-lite"/>
    </source>
</evidence>
<evidence type="ECO:0000313" key="4">
    <source>
        <dbReference type="Proteomes" id="UP000019484"/>
    </source>
</evidence>
<evidence type="ECO:0000313" key="3">
    <source>
        <dbReference type="EMBL" id="EXJ93277.1"/>
    </source>
</evidence>
<dbReference type="InterPro" id="IPR001357">
    <property type="entry name" value="BRCT_dom"/>
</dbReference>
<feature type="compositionally biased region" description="Basic and acidic residues" evidence="1">
    <location>
        <begin position="155"/>
        <end position="164"/>
    </location>
</feature>
<protein>
    <recommendedName>
        <fullName evidence="2">BRCT domain-containing protein</fullName>
    </recommendedName>
</protein>
<dbReference type="PANTHER" id="PTHR47667:SF1">
    <property type="entry name" value="REGULATOR OF TY1 TRANSPOSITION PROTEIN 107"/>
    <property type="match status" value="1"/>
</dbReference>
<dbReference type="PROSITE" id="PS50172">
    <property type="entry name" value="BRCT"/>
    <property type="match status" value="1"/>
</dbReference>
<dbReference type="HOGENOM" id="CLU_044225_0_0_1"/>
<dbReference type="SUPFAM" id="SSF52113">
    <property type="entry name" value="BRCT domain"/>
    <property type="match status" value="1"/>
</dbReference>
<dbReference type="GeneID" id="19156570"/>
<dbReference type="InterPro" id="IPR036420">
    <property type="entry name" value="BRCT_dom_sf"/>
</dbReference>
<name>W9YK49_9EURO</name>
<gene>
    <name evidence="3" type="ORF">A1O1_01669</name>
</gene>
<evidence type="ECO:0000259" key="2">
    <source>
        <dbReference type="PROSITE" id="PS50172"/>
    </source>
</evidence>
<dbReference type="InterPro" id="IPR053036">
    <property type="entry name" value="CellCycle_DNARepair_Reg"/>
</dbReference>
<feature type="region of interest" description="Disordered" evidence="1">
    <location>
        <begin position="417"/>
        <end position="437"/>
    </location>
</feature>
<accession>W9YK49</accession>
<dbReference type="Pfam" id="PF12738">
    <property type="entry name" value="PTCB-BRCT"/>
    <property type="match status" value="1"/>
</dbReference>
<dbReference type="EMBL" id="AMWN01000002">
    <property type="protein sequence ID" value="EXJ93277.1"/>
    <property type="molecule type" value="Genomic_DNA"/>
</dbReference>
<dbReference type="PANTHER" id="PTHR47667">
    <property type="entry name" value="REGULATOR OF TY1 TRANSPOSITION PROTEIN 107"/>
    <property type="match status" value="1"/>
</dbReference>
<reference evidence="3 4" key="1">
    <citation type="submission" date="2013-03" db="EMBL/GenBank/DDBJ databases">
        <title>The Genome Sequence of Capronia coronata CBS 617.96.</title>
        <authorList>
            <consortium name="The Broad Institute Genomics Platform"/>
            <person name="Cuomo C."/>
            <person name="de Hoog S."/>
            <person name="Gorbushina A."/>
            <person name="Walker B."/>
            <person name="Young S.K."/>
            <person name="Zeng Q."/>
            <person name="Gargeya S."/>
            <person name="Fitzgerald M."/>
            <person name="Haas B."/>
            <person name="Abouelleil A."/>
            <person name="Allen A.W."/>
            <person name="Alvarado L."/>
            <person name="Arachchi H.M."/>
            <person name="Berlin A.M."/>
            <person name="Chapman S.B."/>
            <person name="Gainer-Dewar J."/>
            <person name="Goldberg J."/>
            <person name="Griggs A."/>
            <person name="Gujja S."/>
            <person name="Hansen M."/>
            <person name="Howarth C."/>
            <person name="Imamovic A."/>
            <person name="Ireland A."/>
            <person name="Larimer J."/>
            <person name="McCowan C."/>
            <person name="Murphy C."/>
            <person name="Pearson M."/>
            <person name="Poon T.W."/>
            <person name="Priest M."/>
            <person name="Roberts A."/>
            <person name="Saif S."/>
            <person name="Shea T."/>
            <person name="Sisk P."/>
            <person name="Sykes S."/>
            <person name="Wortman J."/>
            <person name="Nusbaum C."/>
            <person name="Birren B."/>
        </authorList>
    </citation>
    <scope>NUCLEOTIDE SEQUENCE [LARGE SCALE GENOMIC DNA]</scope>
    <source>
        <strain evidence="3 4">CBS 617.96</strain>
    </source>
</reference>